<evidence type="ECO:0000313" key="2">
    <source>
        <dbReference type="EMBL" id="MBB3971832.1"/>
    </source>
</evidence>
<comment type="caution">
    <text evidence="2">The sequence shown here is derived from an EMBL/GenBank/DDBJ whole genome shotgun (WGS) entry which is preliminary data.</text>
</comment>
<organism evidence="2 3">
    <name type="scientific">Hansschlegelia beijingensis</name>
    <dbReference type="NCBI Taxonomy" id="1133344"/>
    <lineage>
        <taxon>Bacteria</taxon>
        <taxon>Pseudomonadati</taxon>
        <taxon>Pseudomonadota</taxon>
        <taxon>Alphaproteobacteria</taxon>
        <taxon>Hyphomicrobiales</taxon>
        <taxon>Methylopilaceae</taxon>
        <taxon>Hansschlegelia</taxon>
    </lineage>
</organism>
<dbReference type="EMBL" id="JACIDR010000001">
    <property type="protein sequence ID" value="MBB3971832.1"/>
    <property type="molecule type" value="Genomic_DNA"/>
</dbReference>
<accession>A0A7W6D0H4</accession>
<evidence type="ECO:0000256" key="1">
    <source>
        <dbReference type="SAM" id="MobiDB-lite"/>
    </source>
</evidence>
<dbReference type="Proteomes" id="UP000528964">
    <property type="component" value="Unassembled WGS sequence"/>
</dbReference>
<dbReference type="RefSeq" id="WP_183393678.1">
    <property type="nucleotide sequence ID" value="NZ_JACIDR010000001.1"/>
</dbReference>
<name>A0A7W6D0H4_9HYPH</name>
<proteinExistence type="predicted"/>
<feature type="region of interest" description="Disordered" evidence="1">
    <location>
        <begin position="93"/>
        <end position="124"/>
    </location>
</feature>
<gene>
    <name evidence="2" type="ORF">GGR24_000465</name>
</gene>
<evidence type="ECO:0000313" key="3">
    <source>
        <dbReference type="Proteomes" id="UP000528964"/>
    </source>
</evidence>
<sequence>MSSAHRTLLDEIRDVAERDPDLTAAIGAVDQLVVRTPRAVIDDLHDLARTHRVSVNAFVHHLLDVGLEAIGRPTIRDRAPAIARYLSRTRKSRPAPLGIRMPPPRPDLAEVSTLYRPSRPRKKT</sequence>
<protein>
    <submittedName>
        <fullName evidence="2">Uncharacterized protein</fullName>
    </submittedName>
</protein>
<keyword evidence="3" id="KW-1185">Reference proteome</keyword>
<reference evidence="2 3" key="1">
    <citation type="submission" date="2020-08" db="EMBL/GenBank/DDBJ databases">
        <title>Genomic Encyclopedia of Type Strains, Phase IV (KMG-IV): sequencing the most valuable type-strain genomes for metagenomic binning, comparative biology and taxonomic classification.</title>
        <authorList>
            <person name="Goeker M."/>
        </authorList>
    </citation>
    <scope>NUCLEOTIDE SEQUENCE [LARGE SCALE GENOMIC DNA]</scope>
    <source>
        <strain evidence="2 3">DSM 25481</strain>
    </source>
</reference>
<dbReference type="AlphaFoldDB" id="A0A7W6D0H4"/>